<dbReference type="EMBL" id="AY228468">
    <property type="protein sequence ID" value="ABP35361.1"/>
    <property type="molecule type" value="Genomic_DNA"/>
</dbReference>
<keyword evidence="2" id="KW-0934">Plastid</keyword>
<dbReference type="GeneID" id="5048473"/>
<keyword evidence="1" id="KW-0472">Membrane</keyword>
<accession>A4QM34</accession>
<sequence>MGETEHKEIIPRISDHTKSFLSGPIIYSFFHLLLFFRRIT</sequence>
<keyword evidence="1" id="KW-1133">Transmembrane helix</keyword>
<evidence type="ECO:0000256" key="1">
    <source>
        <dbReference type="SAM" id="Phobius"/>
    </source>
</evidence>
<reference evidence="2" key="1">
    <citation type="submission" date="2007-04" db="EMBL/GenBank/DDBJ databases">
        <authorList>
            <person name="Noh E.W."/>
            <person name="Lee J.S."/>
            <person name="Choi Y.I."/>
            <person name="Han M.S."/>
            <person name="Yi Y.S."/>
            <person name="Han S.U."/>
        </authorList>
    </citation>
    <scope>NUCLEOTIDE SEQUENCE</scope>
</reference>
<protein>
    <submittedName>
        <fullName evidence="2">ORF40h</fullName>
    </submittedName>
</protein>
<feature type="transmembrane region" description="Helical" evidence="1">
    <location>
        <begin position="20"/>
        <end position="36"/>
    </location>
</feature>
<geneLocation type="chloroplast" evidence="2"/>
<proteinExistence type="predicted"/>
<dbReference type="RefSeq" id="YP_001152115.1">
    <property type="nucleotide sequence ID" value="NC_004677.2"/>
</dbReference>
<organism evidence="2">
    <name type="scientific">Pinus koraiensis</name>
    <name type="common">Korean pine</name>
    <dbReference type="NCBI Taxonomy" id="88728"/>
    <lineage>
        <taxon>Eukaryota</taxon>
        <taxon>Viridiplantae</taxon>
        <taxon>Streptophyta</taxon>
        <taxon>Embryophyta</taxon>
        <taxon>Tracheophyta</taxon>
        <taxon>Spermatophyta</taxon>
        <taxon>Pinopsida</taxon>
        <taxon>Pinidae</taxon>
        <taxon>Conifers I</taxon>
        <taxon>Pinales</taxon>
        <taxon>Pinaceae</taxon>
        <taxon>Pinus</taxon>
        <taxon>Pinus subgen. Strobus</taxon>
    </lineage>
</organism>
<dbReference type="AlphaFoldDB" id="A4QM34"/>
<name>A4QM34_PINKO</name>
<evidence type="ECO:0000313" key="2">
    <source>
        <dbReference type="EMBL" id="ABP35361.1"/>
    </source>
</evidence>
<keyword evidence="1" id="KW-0812">Transmembrane</keyword>
<keyword evidence="2" id="KW-0150">Chloroplast</keyword>